<evidence type="ECO:0000313" key="5">
    <source>
        <dbReference type="Proteomes" id="UP001310890"/>
    </source>
</evidence>
<dbReference type="InterPro" id="IPR049326">
    <property type="entry name" value="Rhodopsin_dom_fungi"/>
</dbReference>
<feature type="transmembrane region" description="Helical" evidence="2">
    <location>
        <begin position="20"/>
        <end position="43"/>
    </location>
</feature>
<evidence type="ECO:0000256" key="2">
    <source>
        <dbReference type="SAM" id="Phobius"/>
    </source>
</evidence>
<feature type="transmembrane region" description="Helical" evidence="2">
    <location>
        <begin position="206"/>
        <end position="226"/>
    </location>
</feature>
<keyword evidence="2" id="KW-0472">Membrane</keyword>
<accession>A0AAN7TBA8</accession>
<feature type="domain" description="Rhodopsin" evidence="3">
    <location>
        <begin position="39"/>
        <end position="269"/>
    </location>
</feature>
<sequence length="377" mass="41243">MNGAGSIQPLVPVTDTDHAGYIIFAIYGGLFTTAVFWIIRLVFRFQKLNARLDDVFLILAMFFAVLQTICVQISTSAGLGSVREATDDGSEWEKRFFAAQILNLLSQTCSKLSVNLLFQSFQPFQGFSIANRASLALHIAWAVSTIVALGLQCGPPNPWRLGESRCINLHSLNLGIDLTNILSEACLILIPAAMMPRVQTNWNTRLLVIVCFACRLAVIAVLAGHITTLHHFTAFTDPSWSYTTPAIWNTIVMNVSLLTAAVPGMQQFLADLRPGMTTLQIRDAHRDGSGSASVFGAYSRARATAYSDGRGTGKGGTWELSNVTRSKREMGRLERSRREESDDAESVQGLTRGGNNIVVTREFDSYIEDGARGSQEG</sequence>
<keyword evidence="2" id="KW-1133">Transmembrane helix</keyword>
<evidence type="ECO:0000313" key="4">
    <source>
        <dbReference type="EMBL" id="KAK5108537.1"/>
    </source>
</evidence>
<feature type="transmembrane region" description="Helical" evidence="2">
    <location>
        <begin position="55"/>
        <end position="77"/>
    </location>
</feature>
<dbReference type="PANTHER" id="PTHR38794">
    <property type="entry name" value="INTEGRAL MEMBRANE PROTEIN"/>
    <property type="match status" value="1"/>
</dbReference>
<protein>
    <recommendedName>
        <fullName evidence="3">Rhodopsin domain-containing protein</fullName>
    </recommendedName>
</protein>
<dbReference type="Pfam" id="PF20684">
    <property type="entry name" value="Fung_rhodopsin"/>
    <property type="match status" value="1"/>
</dbReference>
<reference evidence="4" key="1">
    <citation type="submission" date="2023-08" db="EMBL/GenBank/DDBJ databases">
        <title>Black Yeasts Isolated from many extreme environments.</title>
        <authorList>
            <person name="Coleine C."/>
            <person name="Stajich J.E."/>
            <person name="Selbmann L."/>
        </authorList>
    </citation>
    <scope>NUCLEOTIDE SEQUENCE</scope>
    <source>
        <strain evidence="4">CCFEE 5401</strain>
    </source>
</reference>
<dbReference type="AlphaFoldDB" id="A0AAN7TBA8"/>
<dbReference type="Proteomes" id="UP001310890">
    <property type="component" value="Unassembled WGS sequence"/>
</dbReference>
<evidence type="ECO:0000256" key="1">
    <source>
        <dbReference type="SAM" id="MobiDB-lite"/>
    </source>
</evidence>
<keyword evidence="2" id="KW-0812">Transmembrane</keyword>
<evidence type="ECO:0000259" key="3">
    <source>
        <dbReference type="Pfam" id="PF20684"/>
    </source>
</evidence>
<proteinExistence type="predicted"/>
<feature type="compositionally biased region" description="Basic and acidic residues" evidence="1">
    <location>
        <begin position="326"/>
        <end position="340"/>
    </location>
</feature>
<feature type="region of interest" description="Disordered" evidence="1">
    <location>
        <begin position="325"/>
        <end position="356"/>
    </location>
</feature>
<dbReference type="PANTHER" id="PTHR38794:SF3">
    <property type="entry name" value="INTEGRAL MEMBRANE PROTEIN"/>
    <property type="match status" value="1"/>
</dbReference>
<comment type="caution">
    <text evidence="4">The sequence shown here is derived from an EMBL/GenBank/DDBJ whole genome shotgun (WGS) entry which is preliminary data.</text>
</comment>
<gene>
    <name evidence="4" type="ORF">LTR62_008193</name>
</gene>
<organism evidence="4 5">
    <name type="scientific">Meristemomyces frigidus</name>
    <dbReference type="NCBI Taxonomy" id="1508187"/>
    <lineage>
        <taxon>Eukaryota</taxon>
        <taxon>Fungi</taxon>
        <taxon>Dikarya</taxon>
        <taxon>Ascomycota</taxon>
        <taxon>Pezizomycotina</taxon>
        <taxon>Dothideomycetes</taxon>
        <taxon>Dothideomycetidae</taxon>
        <taxon>Mycosphaerellales</taxon>
        <taxon>Teratosphaeriaceae</taxon>
        <taxon>Meristemomyces</taxon>
    </lineage>
</organism>
<dbReference type="EMBL" id="JAVRRL010000083">
    <property type="protein sequence ID" value="KAK5108537.1"/>
    <property type="molecule type" value="Genomic_DNA"/>
</dbReference>
<feature type="transmembrane region" description="Helical" evidence="2">
    <location>
        <begin position="246"/>
        <end position="265"/>
    </location>
</feature>
<feature type="transmembrane region" description="Helical" evidence="2">
    <location>
        <begin position="130"/>
        <end position="151"/>
    </location>
</feature>
<name>A0AAN7TBA8_9PEZI</name>